<dbReference type="Pfam" id="PF04326">
    <property type="entry name" value="SLFN_AlbA_2"/>
    <property type="match status" value="1"/>
</dbReference>
<evidence type="ECO:0000313" key="3">
    <source>
        <dbReference type="Proteomes" id="UP000215563"/>
    </source>
</evidence>
<proteinExistence type="predicted"/>
<reference evidence="2 3" key="1">
    <citation type="submission" date="2017-07" db="EMBL/GenBank/DDBJ databases">
        <title>Amycolatopsis alba DSM 44262 Genome sequencing and assembly.</title>
        <authorList>
            <person name="Kaur N."/>
            <person name="Mayilraj S."/>
        </authorList>
    </citation>
    <scope>NUCLEOTIDE SEQUENCE [LARGE SCALE GENOMIC DNA]</scope>
    <source>
        <strain evidence="2 3">DSM 44262</strain>
    </source>
</reference>
<dbReference type="AlphaFoldDB" id="A0A229RAW4"/>
<keyword evidence="3" id="KW-1185">Reference proteome</keyword>
<accession>A0A229RAW4</accession>
<comment type="caution">
    <text evidence="2">The sequence shown here is derived from an EMBL/GenBank/DDBJ whole genome shotgun (WGS) entry which is preliminary data.</text>
</comment>
<organism evidence="2 3">
    <name type="scientific">Amycolatopsis alba DSM 44262</name>
    <dbReference type="NCBI Taxonomy" id="1125972"/>
    <lineage>
        <taxon>Bacteria</taxon>
        <taxon>Bacillati</taxon>
        <taxon>Actinomycetota</taxon>
        <taxon>Actinomycetes</taxon>
        <taxon>Pseudonocardiales</taxon>
        <taxon>Pseudonocardiaceae</taxon>
        <taxon>Amycolatopsis</taxon>
    </lineage>
</organism>
<sequence length="227" mass="24588">MTASGLQRARQALQRGDAEALLGERECAWLDVKERIYLLDKPKGSEELAKDVAAFANTPHGGLLVVGFAARKEHGEEIVDALHPIPRALVNLDQYRQVIATRVLPALRDVTVDWIDCGNDTGVLVIYIPAQPRSSQLFAVPAPTGNTEVSKSAVGVPVRRGDGTTWLRPHEIQHFIGLGYANSGDGADKLAAALAAIQAPREEQPKYIVGGGARLDRNSQAGRQRFR</sequence>
<dbReference type="InterPro" id="IPR038461">
    <property type="entry name" value="Schlafen_AlbA_2_dom_sf"/>
</dbReference>
<dbReference type="EMBL" id="NMQU01000140">
    <property type="protein sequence ID" value="OXM43788.1"/>
    <property type="molecule type" value="Genomic_DNA"/>
</dbReference>
<evidence type="ECO:0000313" key="2">
    <source>
        <dbReference type="EMBL" id="OXM43788.1"/>
    </source>
</evidence>
<gene>
    <name evidence="2" type="ORF">CFP75_37065</name>
</gene>
<evidence type="ECO:0000259" key="1">
    <source>
        <dbReference type="Pfam" id="PF04326"/>
    </source>
</evidence>
<dbReference type="Gene3D" id="3.30.950.30">
    <property type="entry name" value="Schlafen, AAA domain"/>
    <property type="match status" value="1"/>
</dbReference>
<dbReference type="RefSeq" id="WP_020637864.1">
    <property type="nucleotide sequence ID" value="NZ_KB913032.1"/>
</dbReference>
<feature type="domain" description="Schlafen AlbA-2" evidence="1">
    <location>
        <begin position="28"/>
        <end position="146"/>
    </location>
</feature>
<dbReference type="InterPro" id="IPR007421">
    <property type="entry name" value="Schlafen_AlbA_2_dom"/>
</dbReference>
<dbReference type="OrthoDB" id="4299839at2"/>
<name>A0A229RAW4_AMYAL</name>
<dbReference type="Proteomes" id="UP000215563">
    <property type="component" value="Unassembled WGS sequence"/>
</dbReference>
<protein>
    <recommendedName>
        <fullName evidence="1">Schlafen AlbA-2 domain-containing protein</fullName>
    </recommendedName>
</protein>